<accession>A0A397UA73</accession>
<evidence type="ECO:0000313" key="2">
    <source>
        <dbReference type="EMBL" id="RIB05988.1"/>
    </source>
</evidence>
<feature type="compositionally biased region" description="Low complexity" evidence="1">
    <location>
        <begin position="8"/>
        <end position="22"/>
    </location>
</feature>
<keyword evidence="3" id="KW-1185">Reference proteome</keyword>
<dbReference type="InterPro" id="IPR012337">
    <property type="entry name" value="RNaseH-like_sf"/>
</dbReference>
<name>A0A397UA73_9GLOM</name>
<comment type="caution">
    <text evidence="2">The sequence shown here is derived from an EMBL/GenBank/DDBJ whole genome shotgun (WGS) entry which is preliminary data.</text>
</comment>
<proteinExistence type="predicted"/>
<dbReference type="EMBL" id="QKWP01001884">
    <property type="protein sequence ID" value="RIB05988.1"/>
    <property type="molecule type" value="Genomic_DNA"/>
</dbReference>
<dbReference type="Proteomes" id="UP000266673">
    <property type="component" value="Unassembled WGS sequence"/>
</dbReference>
<reference evidence="2 3" key="1">
    <citation type="submission" date="2018-06" db="EMBL/GenBank/DDBJ databases">
        <title>Comparative genomics reveals the genomic features of Rhizophagus irregularis, R. cerebriforme, R. diaphanum and Gigaspora rosea, and their symbiotic lifestyle signature.</title>
        <authorList>
            <person name="Morin E."/>
            <person name="San Clemente H."/>
            <person name="Chen E.C.H."/>
            <person name="De La Providencia I."/>
            <person name="Hainaut M."/>
            <person name="Kuo A."/>
            <person name="Kohler A."/>
            <person name="Murat C."/>
            <person name="Tang N."/>
            <person name="Roy S."/>
            <person name="Loubradou J."/>
            <person name="Henrissat B."/>
            <person name="Grigoriev I.V."/>
            <person name="Corradi N."/>
            <person name="Roux C."/>
            <person name="Martin F.M."/>
        </authorList>
    </citation>
    <scope>NUCLEOTIDE SEQUENCE [LARGE SCALE GENOMIC DNA]</scope>
    <source>
        <strain evidence="2 3">DAOM 194757</strain>
    </source>
</reference>
<feature type="region of interest" description="Disordered" evidence="1">
    <location>
        <begin position="1"/>
        <end position="26"/>
    </location>
</feature>
<feature type="compositionally biased region" description="Basic and acidic residues" evidence="1">
    <location>
        <begin position="274"/>
        <end position="310"/>
    </location>
</feature>
<sequence>MDDDYDYKFSTYSTSSSTPNTSQWTRTLDQNDNVSVSFSQLPPLPLTNETSNNNNNAKRVKLSDKPEFKVVQALVELLHPFDKATKILSGSNYAILNIMVPTIKELVYQLNNTNTDFDLVNETLKQRIIEELRNQFDELCESSSQVENNTSSPREEAVKKKNLVLSSDNLWYWRMNFGSGINEKPEKPHHPKPTYYQYEEGYVVESSVGPSAPYDLLNRRRNLLVRPSQKKSNDYEAYPIREEINDSKKKSRPPQVCTSKPSSTKPKLKRPKERKPINHIELADAKDLEERNQETLAENNKESNEKKKLDRTEKLLTGEALYQACKNWTRKVLEFRNTTSRTKGPIGIKFSEVKEALTLNYQNEAGEEDPETWDKVKVLYIATFTGIGVANLYGGTFCKMT</sequence>
<organism evidence="2 3">
    <name type="scientific">Gigaspora rosea</name>
    <dbReference type="NCBI Taxonomy" id="44941"/>
    <lineage>
        <taxon>Eukaryota</taxon>
        <taxon>Fungi</taxon>
        <taxon>Fungi incertae sedis</taxon>
        <taxon>Mucoromycota</taxon>
        <taxon>Glomeromycotina</taxon>
        <taxon>Glomeromycetes</taxon>
        <taxon>Diversisporales</taxon>
        <taxon>Gigasporaceae</taxon>
        <taxon>Gigaspora</taxon>
    </lineage>
</organism>
<dbReference type="OrthoDB" id="1607513at2759"/>
<evidence type="ECO:0000313" key="3">
    <source>
        <dbReference type="Proteomes" id="UP000266673"/>
    </source>
</evidence>
<evidence type="ECO:0000256" key="1">
    <source>
        <dbReference type="SAM" id="MobiDB-lite"/>
    </source>
</evidence>
<feature type="region of interest" description="Disordered" evidence="1">
    <location>
        <begin position="228"/>
        <end position="310"/>
    </location>
</feature>
<dbReference type="AlphaFoldDB" id="A0A397UA73"/>
<protein>
    <submittedName>
        <fullName evidence="2">Uncharacterized protein</fullName>
    </submittedName>
</protein>
<dbReference type="SUPFAM" id="SSF53098">
    <property type="entry name" value="Ribonuclease H-like"/>
    <property type="match status" value="1"/>
</dbReference>
<feature type="compositionally biased region" description="Basic and acidic residues" evidence="1">
    <location>
        <begin position="231"/>
        <end position="248"/>
    </location>
</feature>
<gene>
    <name evidence="2" type="ORF">C2G38_2047147</name>
</gene>